<sequence>MILQAKNISKRYGNHLAVNNIHLQFEKGTFNAILGPNGAGKSTTISILIGLKQPTQGEIIYEPGTKIGVVFQTSVLDEMLTVRENLTIRAKQYKGLKPDRVSDLIGRLGLSAFQKQKYGTLSGGQKRRVDIARALLSQPDILFLDEPTTGLDIQTRKSIWDLLYQLQREEGMTVVLTTHYLDEADEADQIYIVDHGEVIAQGSALDIKSQYAKNILKIRFKERQQIESLKSLGMSVEQQSQLEYIFQPKSEREAIDYLAQVRDRIAHFEFRPGTMDDAFIALTGREVR</sequence>
<keyword evidence="1" id="KW-0547">Nucleotide-binding</keyword>
<dbReference type="Proteomes" id="UP000285725">
    <property type="component" value="Unassembled WGS sequence"/>
</dbReference>
<keyword evidence="2 4" id="KW-0067">ATP-binding</keyword>
<dbReference type="Gene3D" id="3.40.50.300">
    <property type="entry name" value="P-loop containing nucleotide triphosphate hydrolases"/>
    <property type="match status" value="1"/>
</dbReference>
<evidence type="ECO:0000259" key="3">
    <source>
        <dbReference type="PROSITE" id="PS50893"/>
    </source>
</evidence>
<evidence type="ECO:0000313" key="4">
    <source>
        <dbReference type="EMBL" id="RHN25623.1"/>
    </source>
</evidence>
<protein>
    <submittedName>
        <fullName evidence="4">ABC transporter ATP-binding protein</fullName>
    </submittedName>
</protein>
<dbReference type="Pfam" id="PF00005">
    <property type="entry name" value="ABC_tran"/>
    <property type="match status" value="1"/>
</dbReference>
<dbReference type="EMBL" id="QRQU01000003">
    <property type="protein sequence ID" value="RHN25623.1"/>
    <property type="molecule type" value="Genomic_DNA"/>
</dbReference>
<dbReference type="InterPro" id="IPR003439">
    <property type="entry name" value="ABC_transporter-like_ATP-bd"/>
</dbReference>
<organism evidence="4 5">
    <name type="scientific">Streptococcus parasanguinis</name>
    <dbReference type="NCBI Taxonomy" id="1318"/>
    <lineage>
        <taxon>Bacteria</taxon>
        <taxon>Bacillati</taxon>
        <taxon>Bacillota</taxon>
        <taxon>Bacilli</taxon>
        <taxon>Lactobacillales</taxon>
        <taxon>Streptococcaceae</taxon>
        <taxon>Streptococcus</taxon>
    </lineage>
</organism>
<reference evidence="4 5" key="1">
    <citation type="submission" date="2018-08" db="EMBL/GenBank/DDBJ databases">
        <title>A genome reference for cultivated species of the human gut microbiota.</title>
        <authorList>
            <person name="Zou Y."/>
            <person name="Xue W."/>
            <person name="Luo G."/>
        </authorList>
    </citation>
    <scope>NUCLEOTIDE SEQUENCE [LARGE SCALE GENOMIC DNA]</scope>
    <source>
        <strain evidence="4 5">AF30-12BH</strain>
    </source>
</reference>
<feature type="domain" description="ABC transporter" evidence="3">
    <location>
        <begin position="3"/>
        <end position="220"/>
    </location>
</feature>
<evidence type="ECO:0000256" key="1">
    <source>
        <dbReference type="ARBA" id="ARBA00022741"/>
    </source>
</evidence>
<comment type="caution">
    <text evidence="4">The sequence shown here is derived from an EMBL/GenBank/DDBJ whole genome shotgun (WGS) entry which is preliminary data.</text>
</comment>
<dbReference type="InterPro" id="IPR003593">
    <property type="entry name" value="AAA+_ATPase"/>
</dbReference>
<accession>A0AAE8DIA8</accession>
<gene>
    <name evidence="4" type="ORF">DWZ19_05175</name>
</gene>
<dbReference type="RefSeq" id="WP_118397192.1">
    <property type="nucleotide sequence ID" value="NZ_CABJDC010000003.1"/>
</dbReference>
<dbReference type="PROSITE" id="PS50893">
    <property type="entry name" value="ABC_TRANSPORTER_2"/>
    <property type="match status" value="1"/>
</dbReference>
<dbReference type="PROSITE" id="PS00211">
    <property type="entry name" value="ABC_TRANSPORTER_1"/>
    <property type="match status" value="1"/>
</dbReference>
<proteinExistence type="predicted"/>
<dbReference type="PANTHER" id="PTHR43582:SF2">
    <property type="entry name" value="LINEARMYCIN RESISTANCE ATP-BINDING PROTEIN LNRL"/>
    <property type="match status" value="1"/>
</dbReference>
<evidence type="ECO:0000256" key="2">
    <source>
        <dbReference type="ARBA" id="ARBA00022840"/>
    </source>
</evidence>
<evidence type="ECO:0000313" key="5">
    <source>
        <dbReference type="Proteomes" id="UP000285725"/>
    </source>
</evidence>
<dbReference type="GO" id="GO:0016887">
    <property type="term" value="F:ATP hydrolysis activity"/>
    <property type="evidence" value="ECO:0007669"/>
    <property type="project" value="InterPro"/>
</dbReference>
<dbReference type="InterPro" id="IPR027417">
    <property type="entry name" value="P-loop_NTPase"/>
</dbReference>
<dbReference type="PANTHER" id="PTHR43582">
    <property type="entry name" value="LINEARMYCIN RESISTANCE ATP-BINDING PROTEIN LNRL"/>
    <property type="match status" value="1"/>
</dbReference>
<name>A0AAE8DIA8_STRPA</name>
<dbReference type="InterPro" id="IPR017871">
    <property type="entry name" value="ABC_transporter-like_CS"/>
</dbReference>
<dbReference type="GO" id="GO:0005524">
    <property type="term" value="F:ATP binding"/>
    <property type="evidence" value="ECO:0007669"/>
    <property type="project" value="UniProtKB-KW"/>
</dbReference>
<dbReference type="SMART" id="SM00382">
    <property type="entry name" value="AAA"/>
    <property type="match status" value="1"/>
</dbReference>
<dbReference type="SUPFAM" id="SSF52540">
    <property type="entry name" value="P-loop containing nucleoside triphosphate hydrolases"/>
    <property type="match status" value="1"/>
</dbReference>
<dbReference type="AlphaFoldDB" id="A0AAE8DIA8"/>